<feature type="transmembrane region" description="Helical" evidence="8">
    <location>
        <begin position="136"/>
        <end position="158"/>
    </location>
</feature>
<dbReference type="EMBL" id="CP000227">
    <property type="protein sequence ID" value="ACM15424.1"/>
    <property type="molecule type" value="Genomic_DNA"/>
</dbReference>
<dbReference type="CDD" id="cd06853">
    <property type="entry name" value="GT_WecA_like"/>
    <property type="match status" value="1"/>
</dbReference>
<evidence type="ECO:0000256" key="7">
    <source>
        <dbReference type="PIRSR" id="PIRSR600715-1"/>
    </source>
</evidence>
<keyword evidence="3 9" id="KW-0808">Transferase</keyword>
<feature type="transmembrane region" description="Helical" evidence="8">
    <location>
        <begin position="59"/>
        <end position="79"/>
    </location>
</feature>
<keyword evidence="2" id="KW-1003">Cell membrane</keyword>
<dbReference type="GO" id="GO:0046872">
    <property type="term" value="F:metal ion binding"/>
    <property type="evidence" value="ECO:0007669"/>
    <property type="project" value="UniProtKB-KW"/>
</dbReference>
<keyword evidence="7" id="KW-0460">Magnesium</keyword>
<dbReference type="GO" id="GO:0071555">
    <property type="term" value="P:cell wall organization"/>
    <property type="evidence" value="ECO:0007669"/>
    <property type="project" value="TreeGrafter"/>
</dbReference>
<comment type="cofactor">
    <cofactor evidence="7">
        <name>Mg(2+)</name>
        <dbReference type="ChEBI" id="CHEBI:18420"/>
    </cofactor>
</comment>
<proteinExistence type="predicted"/>
<dbReference type="HOGENOM" id="CLU_023982_2_4_9"/>
<feature type="binding site" evidence="7">
    <location>
        <position position="105"/>
    </location>
    <ligand>
        <name>Mg(2+)</name>
        <dbReference type="ChEBI" id="CHEBI:18420"/>
    </ligand>
</feature>
<dbReference type="GO" id="GO:0044038">
    <property type="term" value="P:cell wall macromolecule biosynthetic process"/>
    <property type="evidence" value="ECO:0007669"/>
    <property type="project" value="TreeGrafter"/>
</dbReference>
<feature type="transmembrane region" description="Helical" evidence="8">
    <location>
        <begin position="270"/>
        <end position="293"/>
    </location>
</feature>
<dbReference type="PROSITE" id="PS01348">
    <property type="entry name" value="MRAY_2"/>
    <property type="match status" value="1"/>
</dbReference>
<dbReference type="InterPro" id="IPR000715">
    <property type="entry name" value="Glycosyl_transferase_4"/>
</dbReference>
<feature type="transmembrane region" description="Helical" evidence="8">
    <location>
        <begin position="246"/>
        <end position="264"/>
    </location>
</feature>
<feature type="binding site" evidence="7">
    <location>
        <position position="169"/>
    </location>
    <ligand>
        <name>Mg(2+)</name>
        <dbReference type="ChEBI" id="CHEBI:18420"/>
    </ligand>
</feature>
<feature type="transmembrane region" description="Helical" evidence="8">
    <location>
        <begin position="170"/>
        <end position="188"/>
    </location>
</feature>
<gene>
    <name evidence="9" type="ordered locus">BCQ_5024</name>
</gene>
<feature type="transmembrane region" description="Helical" evidence="8">
    <location>
        <begin position="26"/>
        <end position="47"/>
    </location>
</feature>
<dbReference type="KEGG" id="bcq:BCQ_5024"/>
<dbReference type="PANTHER" id="PTHR22926:SF3">
    <property type="entry name" value="UNDECAPRENYL-PHOSPHATE ALPHA-N-ACETYLGLUCOSAMINYL 1-PHOSPHATE TRANSFERASE"/>
    <property type="match status" value="1"/>
</dbReference>
<keyword evidence="6 8" id="KW-0472">Membrane</keyword>
<evidence type="ECO:0000256" key="4">
    <source>
        <dbReference type="ARBA" id="ARBA00022692"/>
    </source>
</evidence>
<keyword evidence="5 8" id="KW-1133">Transmembrane helix</keyword>
<evidence type="ECO:0000313" key="9">
    <source>
        <dbReference type="EMBL" id="ACM15424.1"/>
    </source>
</evidence>
<evidence type="ECO:0000256" key="3">
    <source>
        <dbReference type="ARBA" id="ARBA00022679"/>
    </source>
</evidence>
<dbReference type="InterPro" id="IPR018480">
    <property type="entry name" value="PNAcMuramoyl-5peptid_Trfase_CS"/>
</dbReference>
<evidence type="ECO:0000256" key="6">
    <source>
        <dbReference type="ARBA" id="ARBA00023136"/>
    </source>
</evidence>
<dbReference type="Proteomes" id="UP000000441">
    <property type="component" value="Chromosome"/>
</dbReference>
<accession>B9J5K3</accession>
<dbReference type="AlphaFoldDB" id="B9J5K3"/>
<reference evidence="9 10" key="1">
    <citation type="journal article" date="2009" name="J. Bacteriol.">
        <title>Complete genome sequence of the extremophilic Bacillus cereus strain Q1 with industrial applications.</title>
        <authorList>
            <person name="Xiong Z."/>
            <person name="Jiang Y."/>
            <person name="Qi D."/>
            <person name="Lu H."/>
            <person name="Yang F."/>
            <person name="Yang J."/>
            <person name="Chen L."/>
            <person name="Sun L."/>
            <person name="Xu X."/>
            <person name="Xue Y."/>
            <person name="Zhu Y."/>
            <person name="Jin Q."/>
        </authorList>
    </citation>
    <scope>NUCLEOTIDE SEQUENCE [LARGE SCALE GENOMIC DNA]</scope>
    <source>
        <strain evidence="9 10">Q1</strain>
    </source>
</reference>
<protein>
    <submittedName>
        <fullName evidence="9">Glycosyl transferase, group 4 family protein</fullName>
    </submittedName>
</protein>
<dbReference type="GO" id="GO:0016780">
    <property type="term" value="F:phosphotransferase activity, for other substituted phosphate groups"/>
    <property type="evidence" value="ECO:0007669"/>
    <property type="project" value="InterPro"/>
</dbReference>
<dbReference type="GO" id="GO:0009103">
    <property type="term" value="P:lipopolysaccharide biosynthetic process"/>
    <property type="evidence" value="ECO:0007669"/>
    <property type="project" value="TreeGrafter"/>
</dbReference>
<evidence type="ECO:0000313" key="10">
    <source>
        <dbReference type="Proteomes" id="UP000000441"/>
    </source>
</evidence>
<sequence length="312" mass="34089">MPRLGGLAIFIGVAVGFVVGGLYEQRMLSITLGAIIIVIIGILDDMYELSAKVKFGGQLLVAIMIVKSGLLVQVLYIPILGDTELGWLAYPITVFWIVGITNAINLIDGLDGLSAGISSIVLATLAYMAFTSPWGTGTAIILPLALIALASTIGFLFYNFHPAKIFMGDTGALFLGYCISVISLLGLYKSVTLFSFIVPVIILGVPVFDTAFAIIRRIVNKKPISAPDKSHLHHRLLAMGFSHRKTVLIIYAFGIFFSVNAIIFTSATLWLSIILLFVLIFFTEIIAEVIGLVHERYKPLISFYKKVKKRED</sequence>
<dbReference type="Pfam" id="PF00953">
    <property type="entry name" value="Glycos_transf_4"/>
    <property type="match status" value="1"/>
</dbReference>
<feature type="transmembrane region" description="Helical" evidence="8">
    <location>
        <begin position="85"/>
        <end position="105"/>
    </location>
</feature>
<comment type="subcellular location">
    <subcellularLocation>
        <location evidence="1">Cell membrane</location>
        <topology evidence="1">Multi-pass membrane protein</topology>
    </subcellularLocation>
</comment>
<name>B9J5K3_BACCQ</name>
<feature type="transmembrane region" description="Helical" evidence="8">
    <location>
        <begin position="194"/>
        <end position="215"/>
    </location>
</feature>
<feature type="transmembrane region" description="Helical" evidence="8">
    <location>
        <begin position="112"/>
        <end position="130"/>
    </location>
</feature>
<dbReference type="GO" id="GO:0005886">
    <property type="term" value="C:plasma membrane"/>
    <property type="evidence" value="ECO:0007669"/>
    <property type="project" value="UniProtKB-SubCell"/>
</dbReference>
<organism evidence="9 10">
    <name type="scientific">Bacillus cereus (strain Q1)</name>
    <dbReference type="NCBI Taxonomy" id="361100"/>
    <lineage>
        <taxon>Bacteria</taxon>
        <taxon>Bacillati</taxon>
        <taxon>Bacillota</taxon>
        <taxon>Bacilli</taxon>
        <taxon>Bacillales</taxon>
        <taxon>Bacillaceae</taxon>
        <taxon>Bacillus</taxon>
        <taxon>Bacillus cereus group</taxon>
    </lineage>
</organism>
<evidence type="ECO:0000256" key="8">
    <source>
        <dbReference type="SAM" id="Phobius"/>
    </source>
</evidence>
<dbReference type="PANTHER" id="PTHR22926">
    <property type="entry name" value="PHOSPHO-N-ACETYLMURAMOYL-PENTAPEPTIDE-TRANSFERASE"/>
    <property type="match status" value="1"/>
</dbReference>
<evidence type="ECO:0000256" key="2">
    <source>
        <dbReference type="ARBA" id="ARBA00022475"/>
    </source>
</evidence>
<keyword evidence="7" id="KW-0479">Metal-binding</keyword>
<evidence type="ECO:0000256" key="1">
    <source>
        <dbReference type="ARBA" id="ARBA00004651"/>
    </source>
</evidence>
<evidence type="ECO:0000256" key="5">
    <source>
        <dbReference type="ARBA" id="ARBA00022989"/>
    </source>
</evidence>
<keyword evidence="4 8" id="KW-0812">Transmembrane</keyword>